<accession>A0AAD5YKR4</accession>
<name>A0AAD5YKR4_9APHY</name>
<proteinExistence type="predicted"/>
<protein>
    <recommendedName>
        <fullName evidence="4">Secreted protein</fullName>
    </recommendedName>
</protein>
<evidence type="ECO:0000256" key="1">
    <source>
        <dbReference type="SAM" id="SignalP"/>
    </source>
</evidence>
<gene>
    <name evidence="2" type="ORF">NLI96_g3537</name>
</gene>
<feature type="signal peptide" evidence="1">
    <location>
        <begin position="1"/>
        <end position="19"/>
    </location>
</feature>
<evidence type="ECO:0000313" key="3">
    <source>
        <dbReference type="Proteomes" id="UP001212997"/>
    </source>
</evidence>
<sequence>MQSIVPLLALVTIIPTVAAFAPSVEPRATTLVDFFDPIPGGGSWLDNAGNGLGEPLNVIISGKSSPPVLTDDGIVNYARAIGFSTECFGIHLGDPQSANLGDGHGAVNQTIELRADYGDADFGTCLESLIGGNHFRQNGPTANSGALFLAVSEEEDVTQHHTISPDGYNAGRDALTDAAVGIQSFGGIRYSTTATRMANAMPAGTNGVNHDIAVDGTVVLLTVTIV</sequence>
<evidence type="ECO:0008006" key="4">
    <source>
        <dbReference type="Google" id="ProtNLM"/>
    </source>
</evidence>
<feature type="chain" id="PRO_5042054495" description="Secreted protein" evidence="1">
    <location>
        <begin position="20"/>
        <end position="226"/>
    </location>
</feature>
<dbReference type="EMBL" id="JANAWD010000092">
    <property type="protein sequence ID" value="KAJ3487435.1"/>
    <property type="molecule type" value="Genomic_DNA"/>
</dbReference>
<reference evidence="2" key="1">
    <citation type="submission" date="2022-07" db="EMBL/GenBank/DDBJ databases">
        <title>Genome Sequence of Physisporinus lineatus.</title>
        <authorList>
            <person name="Buettner E."/>
        </authorList>
    </citation>
    <scope>NUCLEOTIDE SEQUENCE</scope>
    <source>
        <strain evidence="2">VT162</strain>
    </source>
</reference>
<keyword evidence="1" id="KW-0732">Signal</keyword>
<organism evidence="2 3">
    <name type="scientific">Meripilus lineatus</name>
    <dbReference type="NCBI Taxonomy" id="2056292"/>
    <lineage>
        <taxon>Eukaryota</taxon>
        <taxon>Fungi</taxon>
        <taxon>Dikarya</taxon>
        <taxon>Basidiomycota</taxon>
        <taxon>Agaricomycotina</taxon>
        <taxon>Agaricomycetes</taxon>
        <taxon>Polyporales</taxon>
        <taxon>Meripilaceae</taxon>
        <taxon>Meripilus</taxon>
    </lineage>
</organism>
<evidence type="ECO:0000313" key="2">
    <source>
        <dbReference type="EMBL" id="KAJ3487435.1"/>
    </source>
</evidence>
<keyword evidence="3" id="KW-1185">Reference proteome</keyword>
<comment type="caution">
    <text evidence="2">The sequence shown here is derived from an EMBL/GenBank/DDBJ whole genome shotgun (WGS) entry which is preliminary data.</text>
</comment>
<dbReference type="AlphaFoldDB" id="A0AAD5YKR4"/>
<dbReference type="Proteomes" id="UP001212997">
    <property type="component" value="Unassembled WGS sequence"/>
</dbReference>